<keyword evidence="3" id="KW-1185">Reference proteome</keyword>
<dbReference type="GO" id="GO:0018996">
    <property type="term" value="P:molting cycle, collagen and cuticulin-based cuticle"/>
    <property type="evidence" value="ECO:0007669"/>
    <property type="project" value="TreeGrafter"/>
</dbReference>
<dbReference type="PANTHER" id="PTHR10796:SF92">
    <property type="entry name" value="PATCHED-RELATED, ISOFORM A"/>
    <property type="match status" value="1"/>
</dbReference>
<dbReference type="AlphaFoldDB" id="A0A914RZG2"/>
<name>A0A914RZG2_PAREQ</name>
<feature type="region of interest" description="Disordered" evidence="1">
    <location>
        <begin position="135"/>
        <end position="158"/>
    </location>
</feature>
<dbReference type="GO" id="GO:0005886">
    <property type="term" value="C:plasma membrane"/>
    <property type="evidence" value="ECO:0007669"/>
    <property type="project" value="TreeGrafter"/>
</dbReference>
<reference evidence="4" key="1">
    <citation type="submission" date="2022-11" db="UniProtKB">
        <authorList>
            <consortium name="WormBaseParasite"/>
        </authorList>
    </citation>
    <scope>IDENTIFICATION</scope>
</reference>
<organism evidence="3 4">
    <name type="scientific">Parascaris equorum</name>
    <name type="common">Equine roundworm</name>
    <dbReference type="NCBI Taxonomy" id="6256"/>
    <lineage>
        <taxon>Eukaryota</taxon>
        <taxon>Metazoa</taxon>
        <taxon>Ecdysozoa</taxon>
        <taxon>Nematoda</taxon>
        <taxon>Chromadorea</taxon>
        <taxon>Rhabditida</taxon>
        <taxon>Spirurina</taxon>
        <taxon>Ascaridomorpha</taxon>
        <taxon>Ascaridoidea</taxon>
        <taxon>Ascarididae</taxon>
        <taxon>Parascaris</taxon>
    </lineage>
</organism>
<proteinExistence type="predicted"/>
<keyword evidence="2" id="KW-0812">Transmembrane</keyword>
<dbReference type="WBParaSite" id="PEQ_0001190501-mRNA-1">
    <property type="protein sequence ID" value="PEQ_0001190501-mRNA-1"/>
    <property type="gene ID" value="PEQ_0001190501"/>
</dbReference>
<accession>A0A914RZG2</accession>
<keyword evidence="2" id="KW-1133">Transmembrane helix</keyword>
<protein>
    <submittedName>
        <fullName evidence="4">Uncharacterized protein</fullName>
    </submittedName>
</protein>
<dbReference type="InterPro" id="IPR051697">
    <property type="entry name" value="Patched_domain-protein"/>
</dbReference>
<evidence type="ECO:0000256" key="2">
    <source>
        <dbReference type="SAM" id="Phobius"/>
    </source>
</evidence>
<feature type="transmembrane region" description="Helical" evidence="2">
    <location>
        <begin position="32"/>
        <end position="57"/>
    </location>
</feature>
<feature type="transmembrane region" description="Helical" evidence="2">
    <location>
        <begin position="6"/>
        <end position="25"/>
    </location>
</feature>
<dbReference type="Gene3D" id="1.20.1640.10">
    <property type="entry name" value="Multidrug efflux transporter AcrB transmembrane domain"/>
    <property type="match status" value="1"/>
</dbReference>
<dbReference type="GO" id="GO:0006897">
    <property type="term" value="P:endocytosis"/>
    <property type="evidence" value="ECO:0007669"/>
    <property type="project" value="TreeGrafter"/>
</dbReference>
<dbReference type="Proteomes" id="UP000887564">
    <property type="component" value="Unplaced"/>
</dbReference>
<sequence>MPTDAWQSALGTLLCMAFICFFFLYDAFTVAVVSAAILSIMTGGFQTLFVGVAFPIFNNDLFSLAELHLNKMVVRCFSGIVGIVSWMGVHLEPIMMAAMLISIGFSVDIPAHVSYHYNSAVKIWIHIHGKIERESQKRARDGEDGYMQKGERNQTGAV</sequence>
<evidence type="ECO:0000313" key="4">
    <source>
        <dbReference type="WBParaSite" id="PEQ_0001190501-mRNA-1"/>
    </source>
</evidence>
<evidence type="ECO:0000313" key="3">
    <source>
        <dbReference type="Proteomes" id="UP000887564"/>
    </source>
</evidence>
<dbReference type="PANTHER" id="PTHR10796">
    <property type="entry name" value="PATCHED-RELATED"/>
    <property type="match status" value="1"/>
</dbReference>
<evidence type="ECO:0000256" key="1">
    <source>
        <dbReference type="SAM" id="MobiDB-lite"/>
    </source>
</evidence>
<keyword evidence="2" id="KW-0472">Membrane</keyword>
<dbReference type="GO" id="GO:0030659">
    <property type="term" value="C:cytoplasmic vesicle membrane"/>
    <property type="evidence" value="ECO:0007669"/>
    <property type="project" value="TreeGrafter"/>
</dbReference>